<keyword evidence="4" id="KW-1185">Reference proteome</keyword>
<accession>A0A1G6IYU6</accession>
<dbReference type="InterPro" id="IPR011990">
    <property type="entry name" value="TPR-like_helical_dom_sf"/>
</dbReference>
<dbReference type="Gene3D" id="1.25.40.10">
    <property type="entry name" value="Tetratricopeptide repeat domain"/>
    <property type="match status" value="1"/>
</dbReference>
<keyword evidence="2" id="KW-0732">Signal</keyword>
<dbReference type="Pfam" id="PF13414">
    <property type="entry name" value="TPR_11"/>
    <property type="match status" value="1"/>
</dbReference>
<evidence type="ECO:0000313" key="4">
    <source>
        <dbReference type="Proteomes" id="UP000199411"/>
    </source>
</evidence>
<dbReference type="RefSeq" id="WP_092127735.1">
    <property type="nucleotide sequence ID" value="NZ_FMYU01000002.1"/>
</dbReference>
<protein>
    <submittedName>
        <fullName evidence="3">TPR repeat-containing protein</fullName>
    </submittedName>
</protein>
<dbReference type="AlphaFoldDB" id="A0A1G6IYU6"/>
<gene>
    <name evidence="3" type="ORF">SAMN05660835_00341</name>
</gene>
<evidence type="ECO:0000256" key="1">
    <source>
        <dbReference type="SAM" id="MobiDB-lite"/>
    </source>
</evidence>
<feature type="signal peptide" evidence="2">
    <location>
        <begin position="1"/>
        <end position="22"/>
    </location>
</feature>
<feature type="compositionally biased region" description="Polar residues" evidence="1">
    <location>
        <begin position="50"/>
        <end position="67"/>
    </location>
</feature>
<dbReference type="Proteomes" id="UP000199411">
    <property type="component" value="Unassembled WGS sequence"/>
</dbReference>
<dbReference type="OrthoDB" id="220004at2"/>
<name>A0A1G6IYU6_9BACT</name>
<dbReference type="SUPFAM" id="SSF48452">
    <property type="entry name" value="TPR-like"/>
    <property type="match status" value="1"/>
</dbReference>
<feature type="chain" id="PRO_5011723770" evidence="2">
    <location>
        <begin position="23"/>
        <end position="313"/>
    </location>
</feature>
<evidence type="ECO:0000256" key="2">
    <source>
        <dbReference type="SAM" id="SignalP"/>
    </source>
</evidence>
<reference evidence="4" key="1">
    <citation type="submission" date="2016-10" db="EMBL/GenBank/DDBJ databases">
        <authorList>
            <person name="Varghese N."/>
            <person name="Submissions S."/>
        </authorList>
    </citation>
    <scope>NUCLEOTIDE SEQUENCE [LARGE SCALE GENOMIC DNA]</scope>
    <source>
        <strain evidence="4">DSM 8415</strain>
    </source>
</reference>
<feature type="region of interest" description="Disordered" evidence="1">
    <location>
        <begin position="135"/>
        <end position="156"/>
    </location>
</feature>
<feature type="region of interest" description="Disordered" evidence="1">
    <location>
        <begin position="50"/>
        <end position="74"/>
    </location>
</feature>
<proteinExistence type="predicted"/>
<dbReference type="EMBL" id="FMYU01000002">
    <property type="protein sequence ID" value="SDC11677.1"/>
    <property type="molecule type" value="Genomic_DNA"/>
</dbReference>
<organism evidence="3 4">
    <name type="scientific">Desulfurella multipotens</name>
    <dbReference type="NCBI Taxonomy" id="79269"/>
    <lineage>
        <taxon>Bacteria</taxon>
        <taxon>Pseudomonadati</taxon>
        <taxon>Campylobacterota</taxon>
        <taxon>Desulfurellia</taxon>
        <taxon>Desulfurellales</taxon>
        <taxon>Desulfurellaceae</taxon>
        <taxon>Desulfurella</taxon>
    </lineage>
</organism>
<sequence>MKNLFVCIILVIFLILPAKTYAGAWEQAQELCKSSGGNCNYNIPTPTPSIDKSYSTTPSNPKPSSYTKPKAPALSPSQSMTIGIFGSLLSGLFSGIGDFSSNDYDYEQAQKQKAYEEEQKKLMLQKQNALNKWHAIQSSTQSSSSNAQNPQTQNPPIAFKNFFNTPTSSLQPAWQTKVSAQDVKNVSLAQSESQFDFNHEIPIFIENRLNDIVQESPSSVELNENSKKTVIHAQVYYQENKLDKSIQQLNSVIESNPFNPNLHHDIALLYAQVQDYQKAISHMNIYLALLPNANDAQSVKDEMIKWEFKLKGD</sequence>
<evidence type="ECO:0000313" key="3">
    <source>
        <dbReference type="EMBL" id="SDC11677.1"/>
    </source>
</evidence>